<evidence type="ECO:0000256" key="4">
    <source>
        <dbReference type="ARBA" id="ARBA00023136"/>
    </source>
</evidence>
<evidence type="ECO:0000256" key="5">
    <source>
        <dbReference type="SAM" id="Phobius"/>
    </source>
</evidence>
<dbReference type="GO" id="GO:0016020">
    <property type="term" value="C:membrane"/>
    <property type="evidence" value="ECO:0007669"/>
    <property type="project" value="UniProtKB-SubCell"/>
</dbReference>
<sequence>MTLEQRPAAGERRGGSRIGTILSDSTFLRFCFAGIANTVVGFACYGGAVLAGAPVGVALLCGIVAGIVFNFFSIGGYVFRMLMLARLPRFICGYLAIYGVNYVALSALRRWLEGPILAQLILTLPMALLSYFIMRRFVFYRREDDSP</sequence>
<protein>
    <recommendedName>
        <fullName evidence="6">GtrA/DPMS transmembrane domain-containing protein</fullName>
    </recommendedName>
</protein>
<feature type="transmembrane region" description="Helical" evidence="5">
    <location>
        <begin position="27"/>
        <end position="51"/>
    </location>
</feature>
<organism evidence="7 8">
    <name type="scientific">Bordetella genomosp. 8</name>
    <dbReference type="NCBI Taxonomy" id="1416806"/>
    <lineage>
        <taxon>Bacteria</taxon>
        <taxon>Pseudomonadati</taxon>
        <taxon>Pseudomonadota</taxon>
        <taxon>Betaproteobacteria</taxon>
        <taxon>Burkholderiales</taxon>
        <taxon>Alcaligenaceae</taxon>
        <taxon>Bordetella</taxon>
    </lineage>
</organism>
<dbReference type="Pfam" id="PF04138">
    <property type="entry name" value="GtrA_DPMS_TM"/>
    <property type="match status" value="1"/>
</dbReference>
<dbReference type="InterPro" id="IPR007267">
    <property type="entry name" value="GtrA_DPMS_TM"/>
</dbReference>
<feature type="transmembrane region" description="Helical" evidence="5">
    <location>
        <begin position="91"/>
        <end position="108"/>
    </location>
</feature>
<gene>
    <name evidence="7" type="ORF">CAL12_26845</name>
</gene>
<proteinExistence type="predicted"/>
<name>A0A1W6YSJ9_9BORD</name>
<feature type="transmembrane region" description="Helical" evidence="5">
    <location>
        <begin position="114"/>
        <end position="134"/>
    </location>
</feature>
<dbReference type="EMBL" id="CP021108">
    <property type="protein sequence ID" value="ARP84075.1"/>
    <property type="molecule type" value="Genomic_DNA"/>
</dbReference>
<reference evidence="7 8" key="1">
    <citation type="submission" date="2017-05" db="EMBL/GenBank/DDBJ databases">
        <title>Complete and WGS of Bordetella genogroups.</title>
        <authorList>
            <person name="Spilker T."/>
            <person name="LiPuma J."/>
        </authorList>
    </citation>
    <scope>NUCLEOTIDE SEQUENCE [LARGE SCALE GENOMIC DNA]</scope>
    <source>
        <strain evidence="7 8">AU19157</strain>
    </source>
</reference>
<dbReference type="AlphaFoldDB" id="A0A1W6YSJ9"/>
<dbReference type="STRING" id="1416806.CAL12_26845"/>
<dbReference type="Proteomes" id="UP000194151">
    <property type="component" value="Chromosome"/>
</dbReference>
<comment type="subcellular location">
    <subcellularLocation>
        <location evidence="1">Membrane</location>
        <topology evidence="1">Multi-pass membrane protein</topology>
    </subcellularLocation>
</comment>
<feature type="domain" description="GtrA/DPMS transmembrane" evidence="6">
    <location>
        <begin position="29"/>
        <end position="139"/>
    </location>
</feature>
<accession>A0A1W6YSJ9</accession>
<keyword evidence="2 5" id="KW-0812">Transmembrane</keyword>
<dbReference type="OrthoDB" id="9801620at2"/>
<evidence type="ECO:0000256" key="2">
    <source>
        <dbReference type="ARBA" id="ARBA00022692"/>
    </source>
</evidence>
<dbReference type="RefSeq" id="WP_086067398.1">
    <property type="nucleotide sequence ID" value="NZ_CP021108.1"/>
</dbReference>
<dbReference type="KEGG" id="bgv:CAL12_26845"/>
<dbReference type="GO" id="GO:0000271">
    <property type="term" value="P:polysaccharide biosynthetic process"/>
    <property type="evidence" value="ECO:0007669"/>
    <property type="project" value="InterPro"/>
</dbReference>
<keyword evidence="3 5" id="KW-1133">Transmembrane helix</keyword>
<evidence type="ECO:0000259" key="6">
    <source>
        <dbReference type="Pfam" id="PF04138"/>
    </source>
</evidence>
<evidence type="ECO:0000256" key="3">
    <source>
        <dbReference type="ARBA" id="ARBA00022989"/>
    </source>
</evidence>
<evidence type="ECO:0000313" key="7">
    <source>
        <dbReference type="EMBL" id="ARP84075.1"/>
    </source>
</evidence>
<feature type="transmembrane region" description="Helical" evidence="5">
    <location>
        <begin position="57"/>
        <end position="79"/>
    </location>
</feature>
<keyword evidence="4 5" id="KW-0472">Membrane</keyword>
<evidence type="ECO:0000256" key="1">
    <source>
        <dbReference type="ARBA" id="ARBA00004141"/>
    </source>
</evidence>
<evidence type="ECO:0000313" key="8">
    <source>
        <dbReference type="Proteomes" id="UP000194151"/>
    </source>
</evidence>
<keyword evidence="8" id="KW-1185">Reference proteome</keyword>